<dbReference type="KEGG" id="drc:G0Q07_15880"/>
<reference evidence="1 2" key="1">
    <citation type="submission" date="2020-02" db="EMBL/GenBank/DDBJ databases">
        <title>Genome sequencing for Draconibacterium sp. strain M1.</title>
        <authorList>
            <person name="Park S.-J."/>
        </authorList>
    </citation>
    <scope>NUCLEOTIDE SEQUENCE [LARGE SCALE GENOMIC DNA]</scope>
    <source>
        <strain evidence="1 2">M1</strain>
    </source>
</reference>
<gene>
    <name evidence="1" type="ORF">G0Q07_15880</name>
</gene>
<dbReference type="RefSeq" id="WP_163347999.1">
    <property type="nucleotide sequence ID" value="NZ_CP048409.1"/>
</dbReference>
<dbReference type="EMBL" id="CP048409">
    <property type="protein sequence ID" value="QIA09103.1"/>
    <property type="molecule type" value="Genomic_DNA"/>
</dbReference>
<proteinExistence type="predicted"/>
<evidence type="ECO:0008006" key="3">
    <source>
        <dbReference type="Google" id="ProtNLM"/>
    </source>
</evidence>
<dbReference type="AlphaFoldDB" id="A0A6C0RHT5"/>
<protein>
    <recommendedName>
        <fullName evidence="3">Universal stress protein family protein</fullName>
    </recommendedName>
</protein>
<evidence type="ECO:0000313" key="1">
    <source>
        <dbReference type="EMBL" id="QIA09103.1"/>
    </source>
</evidence>
<dbReference type="Gene3D" id="3.40.50.12370">
    <property type="match status" value="1"/>
</dbReference>
<evidence type="ECO:0000313" key="2">
    <source>
        <dbReference type="Proteomes" id="UP000474630"/>
    </source>
</evidence>
<organism evidence="1 2">
    <name type="scientific">Draconibacterium halophilum</name>
    <dbReference type="NCBI Taxonomy" id="2706887"/>
    <lineage>
        <taxon>Bacteria</taxon>
        <taxon>Pseudomonadati</taxon>
        <taxon>Bacteroidota</taxon>
        <taxon>Bacteroidia</taxon>
        <taxon>Marinilabiliales</taxon>
        <taxon>Prolixibacteraceae</taxon>
        <taxon>Draconibacterium</taxon>
    </lineage>
</organism>
<sequence length="285" mass="31946">MKTIILSDINNSAKSIIPYGLRVARELESEVDVLHVIDPRSHPGAYSSLSDSQSISPGETLSHAETIKHAKNRASIKLDKLLSAEGSRLNYPLKINRVIVENSVEDELEQRLAQNPDCLLIVNAEMDQDMLDTTEEAVRLIKKTGVPSFIVPPGETFKSDISALMPLNLDQNNFTSLTDLKFFFDKFKLNIDAVGVVLNGDYTTMELKSLAWKDTVSDFFLSETKLNTNVLEGKDFIDTISNYFKRNNRHLLLLINDSENINFSVAHTVELLDSVKSPALVYFPK</sequence>
<keyword evidence="2" id="KW-1185">Reference proteome</keyword>
<accession>A0A6C0RHT5</accession>
<dbReference type="Proteomes" id="UP000474630">
    <property type="component" value="Chromosome"/>
</dbReference>
<name>A0A6C0RHT5_9BACT</name>